<reference evidence="2" key="1">
    <citation type="journal article" date="2014" name="Int. J. Syst. Evol. Microbiol.">
        <title>Complete genome sequence of Corynebacterium casei LMG S-19264T (=DSM 44701T), isolated from a smear-ripened cheese.</title>
        <authorList>
            <consortium name="US DOE Joint Genome Institute (JGI-PGF)"/>
            <person name="Walter F."/>
            <person name="Albersmeier A."/>
            <person name="Kalinowski J."/>
            <person name="Ruckert C."/>
        </authorList>
    </citation>
    <scope>NUCLEOTIDE SEQUENCE</scope>
    <source>
        <strain evidence="2">JCM 4386</strain>
    </source>
</reference>
<gene>
    <name evidence="2" type="ORF">GCM10010269_06850</name>
</gene>
<dbReference type="SUPFAM" id="SSF52200">
    <property type="entry name" value="Toll/Interleukin receptor TIR domain"/>
    <property type="match status" value="1"/>
</dbReference>
<evidence type="ECO:0000313" key="2">
    <source>
        <dbReference type="EMBL" id="GGR70562.1"/>
    </source>
</evidence>
<dbReference type="NCBIfam" id="NF040588">
    <property type="entry name" value="FxsC_Nterm"/>
    <property type="match status" value="1"/>
</dbReference>
<evidence type="ECO:0000313" key="3">
    <source>
        <dbReference type="Proteomes" id="UP000606194"/>
    </source>
</evidence>
<accession>A0A918FRD3</accession>
<evidence type="ECO:0000256" key="1">
    <source>
        <dbReference type="SAM" id="MobiDB-lite"/>
    </source>
</evidence>
<name>A0A918FRD3_9ACTN</name>
<dbReference type="InterPro" id="IPR035897">
    <property type="entry name" value="Toll_tir_struct_dom_sf"/>
</dbReference>
<protein>
    <recommendedName>
        <fullName evidence="4">TIR domain-containing protein</fullName>
    </recommendedName>
</protein>
<dbReference type="InterPro" id="IPR047603">
    <property type="entry name" value="FxsC_N"/>
</dbReference>
<dbReference type="Gene3D" id="3.40.50.10140">
    <property type="entry name" value="Toll/interleukin-1 receptor homology (TIR) domain"/>
    <property type="match status" value="1"/>
</dbReference>
<feature type="compositionally biased region" description="Low complexity" evidence="1">
    <location>
        <begin position="422"/>
        <end position="438"/>
    </location>
</feature>
<reference evidence="2" key="2">
    <citation type="submission" date="2020-09" db="EMBL/GenBank/DDBJ databases">
        <authorList>
            <person name="Sun Q."/>
            <person name="Ohkuma M."/>
        </authorList>
    </citation>
    <scope>NUCLEOTIDE SEQUENCE</scope>
    <source>
        <strain evidence="2">JCM 4386</strain>
    </source>
</reference>
<dbReference type="AlphaFoldDB" id="A0A918FRD3"/>
<organism evidence="2 3">
    <name type="scientific">Streptomyces humidus</name>
    <dbReference type="NCBI Taxonomy" id="52259"/>
    <lineage>
        <taxon>Bacteria</taxon>
        <taxon>Bacillati</taxon>
        <taxon>Actinomycetota</taxon>
        <taxon>Actinomycetes</taxon>
        <taxon>Kitasatosporales</taxon>
        <taxon>Streptomycetaceae</taxon>
        <taxon>Streptomyces</taxon>
    </lineage>
</organism>
<dbReference type="InterPro" id="IPR026367">
    <property type="entry name" value="FxsC_C"/>
</dbReference>
<feature type="region of interest" description="Disordered" evidence="1">
    <location>
        <begin position="418"/>
        <end position="438"/>
    </location>
</feature>
<dbReference type="EMBL" id="BMTL01000002">
    <property type="protein sequence ID" value="GGR70562.1"/>
    <property type="molecule type" value="Genomic_DNA"/>
</dbReference>
<evidence type="ECO:0008006" key="4">
    <source>
        <dbReference type="Google" id="ProtNLM"/>
    </source>
</evidence>
<comment type="caution">
    <text evidence="2">The sequence shown here is derived from an EMBL/GenBank/DDBJ whole genome shotgun (WGS) entry which is preliminary data.</text>
</comment>
<proteinExistence type="predicted"/>
<dbReference type="NCBIfam" id="TIGR04276">
    <property type="entry name" value="FxsC_Cterm"/>
    <property type="match status" value="1"/>
</dbReference>
<dbReference type="Proteomes" id="UP000606194">
    <property type="component" value="Unassembled WGS sequence"/>
</dbReference>
<sequence length="438" mass="48204">MTAGGAGGGLGVNQEPERTDQCAPYFFLSYAHTPRHATDGPDPDMWVRRLFQDLCEHILMLTDLPAGEPAGFMDRAMRPGEDRGARRSAALAACRVFVPLYSPRYFVSDHCGREWRAFALRQARGRRSQDAPPPAIVPALWVPVHAERLPSTARSLSHDHELFGPHYASGGLYSLMKLRRYRSDYERAVLLLARAIVTTAHENPMPRGEPLDLTELPNAFGEPPVLRRLRIVVAAPSSRELPPGRSQRCYGPSPVDWNPYRESDLDAARPLADFAAEQVRGLDYLTTVEPLDEAAGSLLAEERPSAPTVMLLDRWAVTDPEQRELLTRVDAAAQPWVVVIVPWDRSDPDNESSAAELQSALEKTLPRTLQRGRSVSRTATGGVPSLAAFADILPTVIQWAAAQFLRYVAPVYPPAGPHVPRPRLLGPGPEPGIRPGEA</sequence>
<keyword evidence="3" id="KW-1185">Reference proteome</keyword>